<evidence type="ECO:0000313" key="4">
    <source>
        <dbReference type="EMBL" id="GGJ10019.1"/>
    </source>
</evidence>
<dbReference type="Proteomes" id="UP000637695">
    <property type="component" value="Unassembled WGS sequence"/>
</dbReference>
<dbReference type="Pfam" id="PF06725">
    <property type="entry name" value="3D"/>
    <property type="match status" value="1"/>
</dbReference>
<evidence type="ECO:0000256" key="1">
    <source>
        <dbReference type="ARBA" id="ARBA00022729"/>
    </source>
</evidence>
<dbReference type="InterPro" id="IPR051933">
    <property type="entry name" value="Resuscitation_pf_RpfB"/>
</dbReference>
<dbReference type="GO" id="GO:0004553">
    <property type="term" value="F:hydrolase activity, hydrolyzing O-glycosyl compounds"/>
    <property type="evidence" value="ECO:0007669"/>
    <property type="project" value="InterPro"/>
</dbReference>
<dbReference type="CDD" id="cd22786">
    <property type="entry name" value="DPBB_YuiC-like"/>
    <property type="match status" value="1"/>
</dbReference>
<dbReference type="GO" id="GO:0009254">
    <property type="term" value="P:peptidoglycan turnover"/>
    <property type="evidence" value="ECO:0007669"/>
    <property type="project" value="InterPro"/>
</dbReference>
<dbReference type="RefSeq" id="WP_188882691.1">
    <property type="nucleotide sequence ID" value="NZ_BMOY01000031.1"/>
</dbReference>
<accession>A0A917NLM7</accession>
<dbReference type="SMART" id="SM01208">
    <property type="entry name" value="G5"/>
    <property type="match status" value="1"/>
</dbReference>
<feature type="domain" description="G5" evidence="3">
    <location>
        <begin position="140"/>
        <end position="219"/>
    </location>
</feature>
<dbReference type="InterPro" id="IPR036908">
    <property type="entry name" value="RlpA-like_sf"/>
</dbReference>
<keyword evidence="5" id="KW-1185">Reference proteome</keyword>
<dbReference type="EMBL" id="BMOY01000031">
    <property type="protein sequence ID" value="GGJ10019.1"/>
    <property type="molecule type" value="Genomic_DNA"/>
</dbReference>
<dbReference type="Gene3D" id="2.20.230.10">
    <property type="entry name" value="Resuscitation-promoting factor rpfb"/>
    <property type="match status" value="1"/>
</dbReference>
<dbReference type="InterPro" id="IPR010611">
    <property type="entry name" value="3D_dom"/>
</dbReference>
<gene>
    <name evidence="4" type="ORF">GCM10010885_18980</name>
</gene>
<dbReference type="GO" id="GO:0019867">
    <property type="term" value="C:outer membrane"/>
    <property type="evidence" value="ECO:0007669"/>
    <property type="project" value="InterPro"/>
</dbReference>
<dbReference type="InterPro" id="IPR007137">
    <property type="entry name" value="DUF348"/>
</dbReference>
<keyword evidence="1 2" id="KW-0732">Signal</keyword>
<dbReference type="PANTHER" id="PTHR39160">
    <property type="entry name" value="CELL WALL-BINDING PROTEIN YOCH"/>
    <property type="match status" value="1"/>
</dbReference>
<feature type="chain" id="PRO_5039037131" description="G5 domain-containing protein" evidence="2">
    <location>
        <begin position="25"/>
        <end position="335"/>
    </location>
</feature>
<feature type="signal peptide" evidence="2">
    <location>
        <begin position="1"/>
        <end position="24"/>
    </location>
</feature>
<dbReference type="PROSITE" id="PS51109">
    <property type="entry name" value="G5"/>
    <property type="match status" value="1"/>
</dbReference>
<evidence type="ECO:0000256" key="2">
    <source>
        <dbReference type="SAM" id="SignalP"/>
    </source>
</evidence>
<dbReference type="PANTHER" id="PTHR39160:SF4">
    <property type="entry name" value="RESUSCITATION-PROMOTING FACTOR RPFB"/>
    <property type="match status" value="1"/>
</dbReference>
<proteinExistence type="predicted"/>
<dbReference type="Pfam" id="PF03990">
    <property type="entry name" value="DUF348"/>
    <property type="match status" value="2"/>
</dbReference>
<evidence type="ECO:0000313" key="5">
    <source>
        <dbReference type="Proteomes" id="UP000637695"/>
    </source>
</evidence>
<evidence type="ECO:0000259" key="3">
    <source>
        <dbReference type="PROSITE" id="PS51109"/>
    </source>
</evidence>
<dbReference type="Gene3D" id="2.40.40.10">
    <property type="entry name" value="RlpA-like domain"/>
    <property type="match status" value="1"/>
</dbReference>
<reference evidence="4" key="2">
    <citation type="submission" date="2020-09" db="EMBL/GenBank/DDBJ databases">
        <authorList>
            <person name="Sun Q."/>
            <person name="Ohkuma M."/>
        </authorList>
    </citation>
    <scope>NUCLEOTIDE SEQUENCE</scope>
    <source>
        <strain evidence="4">JCM 18487</strain>
    </source>
</reference>
<comment type="caution">
    <text evidence="4">The sequence shown here is derived from an EMBL/GenBank/DDBJ whole genome shotgun (WGS) entry which is preliminary data.</text>
</comment>
<reference evidence="4" key="1">
    <citation type="journal article" date="2014" name="Int. J. Syst. Evol. Microbiol.">
        <title>Complete genome sequence of Corynebacterium casei LMG S-19264T (=DSM 44701T), isolated from a smear-ripened cheese.</title>
        <authorList>
            <consortium name="US DOE Joint Genome Institute (JGI-PGF)"/>
            <person name="Walter F."/>
            <person name="Albersmeier A."/>
            <person name="Kalinowski J."/>
            <person name="Ruckert C."/>
        </authorList>
    </citation>
    <scope>NUCLEOTIDE SEQUENCE</scope>
    <source>
        <strain evidence="4">JCM 18487</strain>
    </source>
</reference>
<protein>
    <recommendedName>
        <fullName evidence="3">G5 domain-containing protein</fullName>
    </recommendedName>
</protein>
<dbReference type="InterPro" id="IPR011098">
    <property type="entry name" value="G5_dom"/>
</dbReference>
<sequence>MRIRRLQIVPLTTALALLSPTAAAAGQVKHILVVDGGKKLAYKRYFHGTVGAFLRENHIRVRSEDRVLPHPTASVHDGMSIVIEHPKHVRVIDGGRPAEVRTFARTVGDLFRQLHLRLHPLDQVNTSPAARVTDGMTIQIHRIQRTEYRRTEAVPYRVRERPTDQLYVGERAVVQAGQAGEMSIRVITVTRDGTVIGRTVIRRVVRQPVDEIVAVGTRQRPAPKPWHAPPALHLTARQGGSAPTLRAFTAVVTAYVAGGRTSTGVVAQPGVVAVDPSVIPYGTKLYVPGYGLAVAADTGGSIVGNRLDVCMPSTSDALAWGVRTLTVYIVGAASA</sequence>
<organism evidence="4 5">
    <name type="scientific">Alicyclobacillus cellulosilyticus</name>
    <dbReference type="NCBI Taxonomy" id="1003997"/>
    <lineage>
        <taxon>Bacteria</taxon>
        <taxon>Bacillati</taxon>
        <taxon>Bacillota</taxon>
        <taxon>Bacilli</taxon>
        <taxon>Bacillales</taxon>
        <taxon>Alicyclobacillaceae</taxon>
        <taxon>Alicyclobacillus</taxon>
    </lineage>
</organism>
<dbReference type="AlphaFoldDB" id="A0A917NLM7"/>
<name>A0A917NLM7_9BACL</name>
<dbReference type="Pfam" id="PF07501">
    <property type="entry name" value="G5"/>
    <property type="match status" value="1"/>
</dbReference>
<dbReference type="SUPFAM" id="SSF50685">
    <property type="entry name" value="Barwin-like endoglucanases"/>
    <property type="match status" value="1"/>
</dbReference>